<dbReference type="InterPro" id="IPR041489">
    <property type="entry name" value="PDZ_6"/>
</dbReference>
<evidence type="ECO:0000256" key="9">
    <source>
        <dbReference type="ARBA" id="ARBA00023049"/>
    </source>
</evidence>
<protein>
    <recommendedName>
        <fullName evidence="12">PDZ domain-containing protein</fullName>
    </recommendedName>
</protein>
<dbReference type="CDD" id="cd06163">
    <property type="entry name" value="S2P-M50_PDZ_RseP-like"/>
    <property type="match status" value="1"/>
</dbReference>
<accession>A0A139SM14</accession>
<keyword evidence="10 11" id="KW-0472">Membrane</keyword>
<keyword evidence="6" id="KW-0378">Hydrolase</keyword>
<feature type="transmembrane region" description="Helical" evidence="11">
    <location>
        <begin position="439"/>
        <end position="460"/>
    </location>
</feature>
<feature type="domain" description="PDZ" evidence="12">
    <location>
        <begin position="228"/>
        <end position="293"/>
    </location>
</feature>
<feature type="transmembrane region" description="Helical" evidence="11">
    <location>
        <begin position="390"/>
        <end position="412"/>
    </location>
</feature>
<comment type="similarity">
    <text evidence="3">Belongs to the peptidase M50B family.</text>
</comment>
<dbReference type="RefSeq" id="WP_068711865.1">
    <property type="nucleotide sequence ID" value="NZ_LSZP01000037.1"/>
</dbReference>
<keyword evidence="8 11" id="KW-1133">Transmembrane helix</keyword>
<feature type="transmembrane region" description="Helical" evidence="11">
    <location>
        <begin position="69"/>
        <end position="89"/>
    </location>
</feature>
<feature type="transmembrane region" description="Helical" evidence="11">
    <location>
        <begin position="109"/>
        <end position="132"/>
    </location>
</feature>
<evidence type="ECO:0000256" key="1">
    <source>
        <dbReference type="ARBA" id="ARBA00001947"/>
    </source>
</evidence>
<dbReference type="EMBL" id="LSZP01000037">
    <property type="protein sequence ID" value="KXU35606.1"/>
    <property type="molecule type" value="Genomic_DNA"/>
</dbReference>
<dbReference type="STRING" id="1548208.AXK12_04985"/>
<evidence type="ECO:0000313" key="13">
    <source>
        <dbReference type="EMBL" id="KXU35606.1"/>
    </source>
</evidence>
<evidence type="ECO:0000259" key="12">
    <source>
        <dbReference type="PROSITE" id="PS50106"/>
    </source>
</evidence>
<evidence type="ECO:0000256" key="8">
    <source>
        <dbReference type="ARBA" id="ARBA00022989"/>
    </source>
</evidence>
<comment type="cofactor">
    <cofactor evidence="1">
        <name>Zn(2+)</name>
        <dbReference type="ChEBI" id="CHEBI:29105"/>
    </cofactor>
</comment>
<dbReference type="SUPFAM" id="SSF50156">
    <property type="entry name" value="PDZ domain-like"/>
    <property type="match status" value="2"/>
</dbReference>
<evidence type="ECO:0000256" key="11">
    <source>
        <dbReference type="SAM" id="Phobius"/>
    </source>
</evidence>
<dbReference type="InterPro" id="IPR008915">
    <property type="entry name" value="Peptidase_M50"/>
</dbReference>
<dbReference type="Pfam" id="PF17820">
    <property type="entry name" value="PDZ_6"/>
    <property type="match status" value="2"/>
</dbReference>
<reference evidence="13 14" key="1">
    <citation type="submission" date="2016-02" db="EMBL/GenBank/DDBJ databases">
        <authorList>
            <person name="Wen L."/>
            <person name="He K."/>
            <person name="Yang H."/>
        </authorList>
    </citation>
    <scope>NUCLEOTIDE SEQUENCE [LARGE SCALE GENOMIC DNA]</scope>
    <source>
        <strain evidence="13 14">CV41</strain>
    </source>
</reference>
<evidence type="ECO:0000256" key="2">
    <source>
        <dbReference type="ARBA" id="ARBA00004141"/>
    </source>
</evidence>
<comment type="subcellular location">
    <subcellularLocation>
        <location evidence="2">Membrane</location>
        <topology evidence="2">Multi-pass membrane protein</topology>
    </subcellularLocation>
</comment>
<dbReference type="Gene3D" id="2.30.42.10">
    <property type="match status" value="2"/>
</dbReference>
<dbReference type="InterPro" id="IPR004387">
    <property type="entry name" value="Pept_M50_Zn"/>
</dbReference>
<keyword evidence="5 11" id="KW-0812">Transmembrane</keyword>
<dbReference type="GO" id="GO:0016020">
    <property type="term" value="C:membrane"/>
    <property type="evidence" value="ECO:0007669"/>
    <property type="project" value="UniProtKB-SubCell"/>
</dbReference>
<feature type="transmembrane region" description="Helical" evidence="11">
    <location>
        <begin position="12"/>
        <end position="29"/>
    </location>
</feature>
<dbReference type="Pfam" id="PF02163">
    <property type="entry name" value="Peptidase_M50"/>
    <property type="match status" value="1"/>
</dbReference>
<dbReference type="AlphaFoldDB" id="A0A139SM14"/>
<dbReference type="GO" id="GO:0004222">
    <property type="term" value="F:metalloendopeptidase activity"/>
    <property type="evidence" value="ECO:0007669"/>
    <property type="project" value="InterPro"/>
</dbReference>
<comment type="caution">
    <text evidence="13">The sequence shown here is derived from an EMBL/GenBank/DDBJ whole genome shotgun (WGS) entry which is preliminary data.</text>
</comment>
<evidence type="ECO:0000256" key="3">
    <source>
        <dbReference type="ARBA" id="ARBA00007931"/>
    </source>
</evidence>
<dbReference type="CDD" id="cd23081">
    <property type="entry name" value="cpPDZ_EcRseP-like"/>
    <property type="match status" value="1"/>
</dbReference>
<dbReference type="PANTHER" id="PTHR42837">
    <property type="entry name" value="REGULATOR OF SIGMA-E PROTEASE RSEP"/>
    <property type="match status" value="1"/>
</dbReference>
<gene>
    <name evidence="13" type="ORF">AXK12_04985</name>
</gene>
<sequence>MSSDLFQSLLSNAWAGLLVVLFFGGSIFVHELGHFLAARWCGLHVERFSIGFGPAIFSWRGKDGVEYRLSWLPLGGYVALPQLAAMDAIEGKSSVDVAKLPPASYGARMLTLVAGAAFNILFALALGCIIWAKGQPMSAPAASTTIGYVAPTLRLDDDAQGGSAGAAQVASPAAEAGLRAGDRILAIDGRSIKEWGDVLQGIVTGSGRTATGAPKTTFEIERAGARQTVTIYPQLSGPDQFRRVGIDSGYELIIHEVEPDSLAAAAGLAAGDRLLSLGGQRILNIATYLDVLDEAAAAPLTALVQRKVEGVAQEVALTIPPRSSPEARLGLAFTTDFALVHPNPIAQIASHARMTWRTLASLLNPQSDIGLSKMSGPVGIARILHSAAQISFVAVLMFTILINVNLAIFNLLPIPVLDGGQMLFATIARLRRRALPTSFVMATQSAFMILLFGAMLYVTVFGDIRRLFRDIADKPAAATQSAPANDTGDE</sequence>
<dbReference type="PROSITE" id="PS50106">
    <property type="entry name" value="PDZ"/>
    <property type="match status" value="1"/>
</dbReference>
<dbReference type="InterPro" id="IPR036034">
    <property type="entry name" value="PDZ_sf"/>
</dbReference>
<evidence type="ECO:0000256" key="4">
    <source>
        <dbReference type="ARBA" id="ARBA00022670"/>
    </source>
</evidence>
<dbReference type="GO" id="GO:0006508">
    <property type="term" value="P:proteolysis"/>
    <property type="evidence" value="ECO:0007669"/>
    <property type="project" value="UniProtKB-KW"/>
</dbReference>
<keyword evidence="14" id="KW-1185">Reference proteome</keyword>
<dbReference type="OrthoDB" id="9782003at2"/>
<evidence type="ECO:0000313" key="14">
    <source>
        <dbReference type="Proteomes" id="UP000071392"/>
    </source>
</evidence>
<dbReference type="InterPro" id="IPR001478">
    <property type="entry name" value="PDZ"/>
</dbReference>
<dbReference type="SMART" id="SM00228">
    <property type="entry name" value="PDZ"/>
    <property type="match status" value="2"/>
</dbReference>
<evidence type="ECO:0000256" key="6">
    <source>
        <dbReference type="ARBA" id="ARBA00022801"/>
    </source>
</evidence>
<keyword evidence="4" id="KW-0645">Protease</keyword>
<organism evidence="13 14">
    <name type="scientific">Cephaloticoccus capnophilus</name>
    <dbReference type="NCBI Taxonomy" id="1548208"/>
    <lineage>
        <taxon>Bacteria</taxon>
        <taxon>Pseudomonadati</taxon>
        <taxon>Verrucomicrobiota</taxon>
        <taxon>Opitutia</taxon>
        <taxon>Opitutales</taxon>
        <taxon>Opitutaceae</taxon>
        <taxon>Cephaloticoccus</taxon>
    </lineage>
</organism>
<evidence type="ECO:0000256" key="7">
    <source>
        <dbReference type="ARBA" id="ARBA00022833"/>
    </source>
</evidence>
<dbReference type="PANTHER" id="PTHR42837:SF2">
    <property type="entry name" value="MEMBRANE METALLOPROTEASE ARASP2, CHLOROPLASTIC-RELATED"/>
    <property type="match status" value="1"/>
</dbReference>
<name>A0A139SM14_9BACT</name>
<evidence type="ECO:0000256" key="10">
    <source>
        <dbReference type="ARBA" id="ARBA00023136"/>
    </source>
</evidence>
<proteinExistence type="inferred from homology"/>
<evidence type="ECO:0000256" key="5">
    <source>
        <dbReference type="ARBA" id="ARBA00022692"/>
    </source>
</evidence>
<keyword evidence="7" id="KW-0862">Zinc</keyword>
<dbReference type="Proteomes" id="UP000071392">
    <property type="component" value="Unassembled WGS sequence"/>
</dbReference>
<keyword evidence="9" id="KW-0482">Metalloprotease</keyword>